<dbReference type="InterPro" id="IPR001451">
    <property type="entry name" value="Hexapep"/>
</dbReference>
<dbReference type="EMBL" id="QDDL01000011">
    <property type="protein sequence ID" value="PVZ64955.1"/>
    <property type="molecule type" value="Genomic_DNA"/>
</dbReference>
<accession>A0A2V1GTD2</accession>
<dbReference type="PANTHER" id="PTHR13061:SF56">
    <property type="entry name" value="PROTEIN YRDA"/>
    <property type="match status" value="1"/>
</dbReference>
<proteinExistence type="predicted"/>
<evidence type="ECO:0000313" key="2">
    <source>
        <dbReference type="Proteomes" id="UP000244906"/>
    </source>
</evidence>
<comment type="caution">
    <text evidence="1">The sequence shown here is derived from an EMBL/GenBank/DDBJ whole genome shotgun (WGS) entry which is preliminary data.</text>
</comment>
<dbReference type="Proteomes" id="UP000244906">
    <property type="component" value="Unassembled WGS sequence"/>
</dbReference>
<reference evidence="1 2" key="1">
    <citation type="submission" date="2018-04" db="EMBL/GenBank/DDBJ databases">
        <title>Thalassorhabdus spongiae gen. nov., sp. nov., isolated from a marine sponge in South-West Iceland.</title>
        <authorList>
            <person name="Knobloch S."/>
            <person name="Daussin A."/>
            <person name="Johannsson R."/>
            <person name="Marteinsson V.T."/>
        </authorList>
    </citation>
    <scope>NUCLEOTIDE SEQUENCE [LARGE SCALE GENOMIC DNA]</scope>
    <source>
        <strain evidence="1 2">Hp12</strain>
    </source>
</reference>
<dbReference type="CDD" id="cd04645">
    <property type="entry name" value="LbH_gamma_CA_like"/>
    <property type="match status" value="1"/>
</dbReference>
<dbReference type="InterPro" id="IPR011004">
    <property type="entry name" value="Trimer_LpxA-like_sf"/>
</dbReference>
<dbReference type="InterPro" id="IPR047324">
    <property type="entry name" value="LbH_gamma_CA-like"/>
</dbReference>
<dbReference type="Gene3D" id="2.160.10.10">
    <property type="entry name" value="Hexapeptide repeat proteins"/>
    <property type="match status" value="1"/>
</dbReference>
<name>A0A2V1GTD2_9GAMM</name>
<keyword evidence="2" id="KW-1185">Reference proteome</keyword>
<dbReference type="InterPro" id="IPR050484">
    <property type="entry name" value="Transf_Hexapept/Carb_Anhydrase"/>
</dbReference>
<dbReference type="Pfam" id="PF00132">
    <property type="entry name" value="Hexapep"/>
    <property type="match status" value="1"/>
</dbReference>
<dbReference type="OrthoDB" id="9803036at2"/>
<organism evidence="1 2">
    <name type="scientific">Pelagibaculum spongiae</name>
    <dbReference type="NCBI Taxonomy" id="2080658"/>
    <lineage>
        <taxon>Bacteria</taxon>
        <taxon>Pseudomonadati</taxon>
        <taxon>Pseudomonadota</taxon>
        <taxon>Gammaproteobacteria</taxon>
        <taxon>Oceanospirillales</taxon>
        <taxon>Pelagibaculum</taxon>
    </lineage>
</organism>
<gene>
    <name evidence="1" type="ORF">DC094_19020</name>
</gene>
<dbReference type="AlphaFoldDB" id="A0A2V1GTD2"/>
<dbReference type="SUPFAM" id="SSF51161">
    <property type="entry name" value="Trimeric LpxA-like enzymes"/>
    <property type="match status" value="1"/>
</dbReference>
<protein>
    <submittedName>
        <fullName evidence="1">Gamma carbonic anhydrase family protein</fullName>
    </submittedName>
</protein>
<sequence length="179" mass="19601">MNIRSFAGKTPQLEKRVWVDPQSTVIGEVSLADDVSVWPAAVIRGDMHWIKVGARTSVQDGAILHVTHASDFNPGGFPLDIGEDVTIGHQACLHGCKIGNRVLIGMQAMVMDGVIVEDDVMIAAGSLVSPGKRLESGYLYRGQPARQARPLTDQEKNFLKYSPQNYRKLKDQYLQAADA</sequence>
<dbReference type="RefSeq" id="WP_116688710.1">
    <property type="nucleotide sequence ID" value="NZ_CAWNYD010000011.1"/>
</dbReference>
<evidence type="ECO:0000313" key="1">
    <source>
        <dbReference type="EMBL" id="PVZ64955.1"/>
    </source>
</evidence>
<dbReference type="PANTHER" id="PTHR13061">
    <property type="entry name" value="DYNACTIN SUBUNIT P25"/>
    <property type="match status" value="1"/>
</dbReference>